<proteinExistence type="predicted"/>
<comment type="caution">
    <text evidence="4">The sequence shown here is derived from an EMBL/GenBank/DDBJ whole genome shotgun (WGS) entry which is preliminary data.</text>
</comment>
<evidence type="ECO:0000256" key="2">
    <source>
        <dbReference type="ARBA" id="ARBA00022679"/>
    </source>
</evidence>
<gene>
    <name evidence="4" type="ORF">COU00_02080</name>
</gene>
<dbReference type="GO" id="GO:0005829">
    <property type="term" value="C:cytosol"/>
    <property type="evidence" value="ECO:0007669"/>
    <property type="project" value="TreeGrafter"/>
</dbReference>
<dbReference type="InterPro" id="IPR000312">
    <property type="entry name" value="Glycosyl_Trfase_fam3"/>
</dbReference>
<dbReference type="SUPFAM" id="SSF52418">
    <property type="entry name" value="Nucleoside phosphorylase/phosphoribosyltransferase catalytic domain"/>
    <property type="match status" value="1"/>
</dbReference>
<keyword evidence="1" id="KW-0328">Glycosyltransferase</keyword>
<evidence type="ECO:0000259" key="3">
    <source>
        <dbReference type="Pfam" id="PF00591"/>
    </source>
</evidence>
<keyword evidence="2" id="KW-0808">Transferase</keyword>
<protein>
    <recommendedName>
        <fullName evidence="3">Glycosyl transferase family 3 domain-containing protein</fullName>
    </recommendedName>
</protein>
<feature type="domain" description="Glycosyl transferase family 3" evidence="3">
    <location>
        <begin position="16"/>
        <end position="139"/>
    </location>
</feature>
<evidence type="ECO:0000313" key="4">
    <source>
        <dbReference type="EMBL" id="PIT93857.1"/>
    </source>
</evidence>
<dbReference type="Pfam" id="PF00591">
    <property type="entry name" value="Glycos_transf_3"/>
    <property type="match status" value="1"/>
</dbReference>
<dbReference type="InterPro" id="IPR005940">
    <property type="entry name" value="Anthranilate_Pribosyl_Tfrase"/>
</dbReference>
<accession>A0A2M6WM49</accession>
<dbReference type="Proteomes" id="UP000229335">
    <property type="component" value="Unassembled WGS sequence"/>
</dbReference>
<dbReference type="GO" id="GO:0000162">
    <property type="term" value="P:L-tryptophan biosynthetic process"/>
    <property type="evidence" value="ECO:0007669"/>
    <property type="project" value="InterPro"/>
</dbReference>
<evidence type="ECO:0000256" key="1">
    <source>
        <dbReference type="ARBA" id="ARBA00022676"/>
    </source>
</evidence>
<dbReference type="PANTHER" id="PTHR43285">
    <property type="entry name" value="ANTHRANILATE PHOSPHORIBOSYLTRANSFERASE"/>
    <property type="match status" value="1"/>
</dbReference>
<dbReference type="InterPro" id="IPR035902">
    <property type="entry name" value="Nuc_phospho_transferase"/>
</dbReference>
<dbReference type="GO" id="GO:0004048">
    <property type="term" value="F:anthranilate phosphoribosyltransferase activity"/>
    <property type="evidence" value="ECO:0007669"/>
    <property type="project" value="InterPro"/>
</dbReference>
<dbReference type="Gene3D" id="3.40.1030.10">
    <property type="entry name" value="Nucleoside phosphorylase/phosphoribosyltransferase catalytic domain"/>
    <property type="match status" value="1"/>
</dbReference>
<feature type="non-terminal residue" evidence="4">
    <location>
        <position position="149"/>
    </location>
</feature>
<dbReference type="PANTHER" id="PTHR43285:SF2">
    <property type="entry name" value="ANTHRANILATE PHOSPHORIBOSYLTRANSFERASE"/>
    <property type="match status" value="1"/>
</dbReference>
<dbReference type="AlphaFoldDB" id="A0A2M6WM49"/>
<dbReference type="EMBL" id="PFAS01000034">
    <property type="protein sequence ID" value="PIT93857.1"/>
    <property type="molecule type" value="Genomic_DNA"/>
</dbReference>
<sequence length="149" mass="16144">MAKSEFGFLQPNVPFAMDNCGMGGDLTVTANISTIAAFIASAAGIPMCKHGSPANADKGECGSTDFIRFCGINAEAHKTDVEQCVESLSFGYTEALDRRYKLIHIQTHKIAMMPHMNDVIGPITNPLLPKLMTRRVMGVNHLIPPRILA</sequence>
<evidence type="ECO:0000313" key="5">
    <source>
        <dbReference type="Proteomes" id="UP000229335"/>
    </source>
</evidence>
<reference evidence="5" key="1">
    <citation type="submission" date="2017-09" db="EMBL/GenBank/DDBJ databases">
        <title>Depth-based differentiation of microbial function through sediment-hosted aquifers and enrichment of novel symbionts in the deep terrestrial subsurface.</title>
        <authorList>
            <person name="Probst A.J."/>
            <person name="Ladd B."/>
            <person name="Jarett J.K."/>
            <person name="Geller-Mcgrath D.E."/>
            <person name="Sieber C.M.K."/>
            <person name="Emerson J.B."/>
            <person name="Anantharaman K."/>
            <person name="Thomas B.C."/>
            <person name="Malmstrom R."/>
            <person name="Stieglmeier M."/>
            <person name="Klingl A."/>
            <person name="Woyke T."/>
            <person name="Ryan C.M."/>
            <person name="Banfield J.F."/>
        </authorList>
    </citation>
    <scope>NUCLEOTIDE SEQUENCE [LARGE SCALE GENOMIC DNA]</scope>
</reference>
<name>A0A2M6WM49_9BACT</name>
<organism evidence="4 5">
    <name type="scientific">Candidatus Falkowbacteria bacterium CG10_big_fil_rev_8_21_14_0_10_43_11</name>
    <dbReference type="NCBI Taxonomy" id="1974568"/>
    <lineage>
        <taxon>Bacteria</taxon>
        <taxon>Candidatus Falkowiibacteriota</taxon>
    </lineage>
</organism>